<reference evidence="2 3" key="1">
    <citation type="submission" date="2022-02" db="EMBL/GenBank/DDBJ databases">
        <authorList>
            <person name="Min J."/>
        </authorList>
    </citation>
    <scope>NUCLEOTIDE SEQUENCE [LARGE SCALE GENOMIC DNA]</scope>
    <source>
        <strain evidence="2 3">GR10-1</strain>
    </source>
</reference>
<dbReference type="InterPro" id="IPR014784">
    <property type="entry name" value="Cu2_ascorb_mOase-like_C"/>
</dbReference>
<dbReference type="RefSeq" id="WP_240832375.1">
    <property type="nucleotide sequence ID" value="NZ_JAKWBL010000004.1"/>
</dbReference>
<evidence type="ECO:0008006" key="4">
    <source>
        <dbReference type="Google" id="ProtNLM"/>
    </source>
</evidence>
<evidence type="ECO:0000313" key="2">
    <source>
        <dbReference type="EMBL" id="MCH5600321.1"/>
    </source>
</evidence>
<comment type="caution">
    <text evidence="2">The sequence shown here is derived from an EMBL/GenBank/DDBJ whole genome shotgun (WGS) entry which is preliminary data.</text>
</comment>
<keyword evidence="1" id="KW-1015">Disulfide bond</keyword>
<protein>
    <recommendedName>
        <fullName evidence="4">Peptide-N-glycosidase F C-terminal domain-containing protein</fullName>
    </recommendedName>
</protein>
<accession>A0ABS9SPZ3</accession>
<gene>
    <name evidence="2" type="ORF">MKP09_21585</name>
</gene>
<dbReference type="Gene3D" id="2.60.120.230">
    <property type="match status" value="2"/>
</dbReference>
<evidence type="ECO:0000256" key="1">
    <source>
        <dbReference type="ARBA" id="ARBA00023157"/>
    </source>
</evidence>
<dbReference type="SUPFAM" id="SSF49742">
    <property type="entry name" value="PHM/PNGase F"/>
    <property type="match status" value="2"/>
</dbReference>
<keyword evidence="3" id="KW-1185">Reference proteome</keyword>
<evidence type="ECO:0000313" key="3">
    <source>
        <dbReference type="Proteomes" id="UP001202248"/>
    </source>
</evidence>
<proteinExistence type="predicted"/>
<name>A0ABS9SPZ3_9BACT</name>
<organism evidence="2 3">
    <name type="scientific">Niabella ginsengisoli</name>
    <dbReference type="NCBI Taxonomy" id="522298"/>
    <lineage>
        <taxon>Bacteria</taxon>
        <taxon>Pseudomonadati</taxon>
        <taxon>Bacteroidota</taxon>
        <taxon>Chitinophagia</taxon>
        <taxon>Chitinophagales</taxon>
        <taxon>Chitinophagaceae</taxon>
        <taxon>Niabella</taxon>
    </lineage>
</organism>
<sequence length="225" mass="25572">MFLLTLSTVQSVASDTLHVTPYKGETIVTDPSKGFNFYKKWGMFPSANVPVRKIVLHVKFECPDSMRCADWDYLDFIKIKRIGGVNAVDKDFEFARILTPYGGAFNKDWKFNWELDVTDFSMLLRDSVEIEYNHTGYEPNKDRGWKVTLDFEIIKGTPAVIPVSIQKIYSQSFVYGDSAVSIEEKLKAVHFEKEQGADFAKFRIYQTGHGANEGDACGEFCSKKG</sequence>
<dbReference type="EMBL" id="JAKWBL010000004">
    <property type="protein sequence ID" value="MCH5600321.1"/>
    <property type="molecule type" value="Genomic_DNA"/>
</dbReference>
<dbReference type="Proteomes" id="UP001202248">
    <property type="component" value="Unassembled WGS sequence"/>
</dbReference>
<dbReference type="InterPro" id="IPR008977">
    <property type="entry name" value="PHM/PNGase_F_dom_sf"/>
</dbReference>